<dbReference type="GO" id="GO:0005524">
    <property type="term" value="F:ATP binding"/>
    <property type="evidence" value="ECO:0007669"/>
    <property type="project" value="UniProtKB-KW"/>
</dbReference>
<name>A0A0F9RNS0_9ZZZZ</name>
<evidence type="ECO:0000256" key="1">
    <source>
        <dbReference type="ARBA" id="ARBA00022598"/>
    </source>
</evidence>
<feature type="domain" description="CoA-binding" evidence="4">
    <location>
        <begin position="9"/>
        <end position="105"/>
    </location>
</feature>
<dbReference type="InterPro" id="IPR032875">
    <property type="entry name" value="Succ_CoA_lig_flav_dom"/>
</dbReference>
<dbReference type="Gene3D" id="3.40.50.720">
    <property type="entry name" value="NAD(P)-binding Rossmann-like Domain"/>
    <property type="match status" value="1"/>
</dbReference>
<dbReference type="EMBL" id="LAZR01000847">
    <property type="protein sequence ID" value="KKN56349.1"/>
    <property type="molecule type" value="Genomic_DNA"/>
</dbReference>
<reference evidence="5" key="1">
    <citation type="journal article" date="2015" name="Nature">
        <title>Complex archaea that bridge the gap between prokaryotes and eukaryotes.</title>
        <authorList>
            <person name="Spang A."/>
            <person name="Saw J.H."/>
            <person name="Jorgensen S.L."/>
            <person name="Zaremba-Niedzwiedzka K."/>
            <person name="Martijn J."/>
            <person name="Lind A.E."/>
            <person name="van Eijk R."/>
            <person name="Schleper C."/>
            <person name="Guy L."/>
            <person name="Ettema T.J."/>
        </authorList>
    </citation>
    <scope>NUCLEOTIDE SEQUENCE</scope>
</reference>
<dbReference type="SUPFAM" id="SSF51735">
    <property type="entry name" value="NAD(P)-binding Rossmann-fold domains"/>
    <property type="match status" value="1"/>
</dbReference>
<dbReference type="SUPFAM" id="SSF52210">
    <property type="entry name" value="Succinyl-CoA synthetase domains"/>
    <property type="match status" value="2"/>
</dbReference>
<comment type="caution">
    <text evidence="5">The sequence shown here is derived from an EMBL/GenBank/DDBJ whole genome shotgun (WGS) entry which is preliminary data.</text>
</comment>
<dbReference type="PANTHER" id="PTHR43334">
    <property type="entry name" value="ACETATE--COA LIGASE [ADP-FORMING]"/>
    <property type="match status" value="1"/>
</dbReference>
<dbReference type="InterPro" id="IPR003781">
    <property type="entry name" value="CoA-bd"/>
</dbReference>
<dbReference type="AlphaFoldDB" id="A0A0F9RNS0"/>
<dbReference type="Pfam" id="PF13607">
    <property type="entry name" value="Succ_CoA_lig"/>
    <property type="match status" value="1"/>
</dbReference>
<dbReference type="Gene3D" id="3.40.50.261">
    <property type="entry name" value="Succinyl-CoA synthetase domains"/>
    <property type="match status" value="2"/>
</dbReference>
<evidence type="ECO:0000256" key="3">
    <source>
        <dbReference type="ARBA" id="ARBA00022840"/>
    </source>
</evidence>
<dbReference type="InterPro" id="IPR051538">
    <property type="entry name" value="Acyl-CoA_Synth/Transferase"/>
</dbReference>
<dbReference type="InterPro" id="IPR016102">
    <property type="entry name" value="Succinyl-CoA_synth-like"/>
</dbReference>
<sequence length="491" mass="55678">MKNHIIDIFLNPKSVAVIGASKNPLKGGHRITNNLVLNNFNGHIYPVNPKAEGKLFGLEFKKTVLEIEDDIDLAVFYVPNKVIPDILSECIEKGIKGALIEASGFEEIGEKGLELRDQIINITENFSKIRIVGPNCMGFSRIDRDSESKNDEMGGFFTSFVEFTKYKRGNVGIISQSGMLNGGYLMYIMEKYPSLGFRYSCSIGNKMDLSEIEFLDYMIEDPTVNVIAIYLESFKDPRKFIKLCRKVQNIPRKTIILVKGGLTAQGQKATLSHTGSLAENSQLIDAIIKQSGIIKANNFFELFQFIRTFSTIYKTKKIMPKYGNVAMVAGSGGAGTISADLTMKYGLSFPTLKENAYEKLVKLFPDWMPPNRFALVDIWPTMEKAMMNKISPGLVMNSVYEILLNEEYIEGIMNMMFCSNRFRGMTNFDNTAKNLSKISKPVFFWLIGDLKEIRRTSQLLDKYGILHFKSLEDMIKNFWVLYQESKNKNKN</sequence>
<dbReference type="PANTHER" id="PTHR43334:SF2">
    <property type="entry name" value="ACETATE--COA LIGASE [ADP-FORMING]"/>
    <property type="match status" value="1"/>
</dbReference>
<evidence type="ECO:0000313" key="5">
    <source>
        <dbReference type="EMBL" id="KKN56349.1"/>
    </source>
</evidence>
<organism evidence="5">
    <name type="scientific">marine sediment metagenome</name>
    <dbReference type="NCBI Taxonomy" id="412755"/>
    <lineage>
        <taxon>unclassified sequences</taxon>
        <taxon>metagenomes</taxon>
        <taxon>ecological metagenomes</taxon>
    </lineage>
</organism>
<dbReference type="InterPro" id="IPR036291">
    <property type="entry name" value="NAD(P)-bd_dom_sf"/>
</dbReference>
<dbReference type="GO" id="GO:0016874">
    <property type="term" value="F:ligase activity"/>
    <property type="evidence" value="ECO:0007669"/>
    <property type="project" value="UniProtKB-KW"/>
</dbReference>
<evidence type="ECO:0000259" key="4">
    <source>
        <dbReference type="SMART" id="SM00881"/>
    </source>
</evidence>
<evidence type="ECO:0000256" key="2">
    <source>
        <dbReference type="ARBA" id="ARBA00022741"/>
    </source>
</evidence>
<keyword evidence="2" id="KW-0547">Nucleotide-binding</keyword>
<dbReference type="Pfam" id="PF13380">
    <property type="entry name" value="CoA_binding_2"/>
    <property type="match status" value="1"/>
</dbReference>
<keyword evidence="1" id="KW-0436">Ligase</keyword>
<accession>A0A0F9RNS0</accession>
<keyword evidence="3" id="KW-0067">ATP-binding</keyword>
<dbReference type="SMART" id="SM00881">
    <property type="entry name" value="CoA_binding"/>
    <property type="match status" value="1"/>
</dbReference>
<gene>
    <name evidence="5" type="ORF">LCGC14_0573160</name>
</gene>
<protein>
    <recommendedName>
        <fullName evidence="4">CoA-binding domain-containing protein</fullName>
    </recommendedName>
</protein>
<proteinExistence type="predicted"/>